<dbReference type="AlphaFoldDB" id="A0AAW0D8Z4"/>
<accession>A0AAW0D8Z4</accession>
<gene>
    <name evidence="2" type="ORF">VNI00_006095</name>
</gene>
<protein>
    <submittedName>
        <fullName evidence="2">Uncharacterized protein</fullName>
    </submittedName>
</protein>
<keyword evidence="3" id="KW-1185">Reference proteome</keyword>
<evidence type="ECO:0000313" key="3">
    <source>
        <dbReference type="Proteomes" id="UP001383192"/>
    </source>
</evidence>
<sequence>MYSLSLNRAALLLIPPQAELGTEEPYVVQVIVKSTGGTHEDRTRRYLNTRHPRSSIFPEPDVIAAYFFVQSEVTNAVRNLVIYDLVSSNPVPCEKQIIIKGNGYALHGAKKRWSIFDQVDGALGWGCERVRVVEHKWVFELELERELWKETDWDTDETLVTRSDESEVEVEEDAEETEVRDLLTR</sequence>
<organism evidence="2 3">
    <name type="scientific">Paramarasmius palmivorus</name>
    <dbReference type="NCBI Taxonomy" id="297713"/>
    <lineage>
        <taxon>Eukaryota</taxon>
        <taxon>Fungi</taxon>
        <taxon>Dikarya</taxon>
        <taxon>Basidiomycota</taxon>
        <taxon>Agaricomycotina</taxon>
        <taxon>Agaricomycetes</taxon>
        <taxon>Agaricomycetidae</taxon>
        <taxon>Agaricales</taxon>
        <taxon>Marasmiineae</taxon>
        <taxon>Marasmiaceae</taxon>
        <taxon>Paramarasmius</taxon>
    </lineage>
</organism>
<comment type="caution">
    <text evidence="2">The sequence shown here is derived from an EMBL/GenBank/DDBJ whole genome shotgun (WGS) entry which is preliminary data.</text>
</comment>
<feature type="region of interest" description="Disordered" evidence="1">
    <location>
        <begin position="159"/>
        <end position="185"/>
    </location>
</feature>
<name>A0AAW0D8Z4_9AGAR</name>
<evidence type="ECO:0000256" key="1">
    <source>
        <dbReference type="SAM" id="MobiDB-lite"/>
    </source>
</evidence>
<reference evidence="2 3" key="1">
    <citation type="submission" date="2024-01" db="EMBL/GenBank/DDBJ databases">
        <title>A draft genome for a cacao thread blight-causing isolate of Paramarasmius palmivorus.</title>
        <authorList>
            <person name="Baruah I.K."/>
            <person name="Bukari Y."/>
            <person name="Amoako-Attah I."/>
            <person name="Meinhardt L.W."/>
            <person name="Bailey B.A."/>
            <person name="Cohen S.P."/>
        </authorList>
    </citation>
    <scope>NUCLEOTIDE SEQUENCE [LARGE SCALE GENOMIC DNA]</scope>
    <source>
        <strain evidence="2 3">GH-12</strain>
    </source>
</reference>
<feature type="compositionally biased region" description="Acidic residues" evidence="1">
    <location>
        <begin position="166"/>
        <end position="176"/>
    </location>
</feature>
<evidence type="ECO:0000313" key="2">
    <source>
        <dbReference type="EMBL" id="KAK7047767.1"/>
    </source>
</evidence>
<proteinExistence type="predicted"/>
<dbReference type="Proteomes" id="UP001383192">
    <property type="component" value="Unassembled WGS sequence"/>
</dbReference>
<dbReference type="EMBL" id="JAYKXP010000018">
    <property type="protein sequence ID" value="KAK7047767.1"/>
    <property type="molecule type" value="Genomic_DNA"/>
</dbReference>